<evidence type="ECO:0000313" key="1">
    <source>
        <dbReference type="EMBL" id="GMI46457.1"/>
    </source>
</evidence>
<name>A0A9W7GM40_9STRA</name>
<comment type="caution">
    <text evidence="1">The sequence shown here is derived from an EMBL/GenBank/DDBJ whole genome shotgun (WGS) entry which is preliminary data.</text>
</comment>
<organism evidence="1 2">
    <name type="scientific">Triparma columacea</name>
    <dbReference type="NCBI Taxonomy" id="722753"/>
    <lineage>
        <taxon>Eukaryota</taxon>
        <taxon>Sar</taxon>
        <taxon>Stramenopiles</taxon>
        <taxon>Ochrophyta</taxon>
        <taxon>Bolidophyceae</taxon>
        <taxon>Parmales</taxon>
        <taxon>Triparmaceae</taxon>
        <taxon>Triparma</taxon>
    </lineage>
</organism>
<protein>
    <submittedName>
        <fullName evidence="1">Uncharacterized protein</fullName>
    </submittedName>
</protein>
<dbReference type="AlphaFoldDB" id="A0A9W7GM40"/>
<gene>
    <name evidence="1" type="ORF">TrCOL_g6855</name>
</gene>
<reference evidence="2" key="1">
    <citation type="journal article" date="2023" name="Commun. Biol.">
        <title>Genome analysis of Parmales, the sister group of diatoms, reveals the evolutionary specialization of diatoms from phago-mixotrophs to photoautotrophs.</title>
        <authorList>
            <person name="Ban H."/>
            <person name="Sato S."/>
            <person name="Yoshikawa S."/>
            <person name="Yamada K."/>
            <person name="Nakamura Y."/>
            <person name="Ichinomiya M."/>
            <person name="Sato N."/>
            <person name="Blanc-Mathieu R."/>
            <person name="Endo H."/>
            <person name="Kuwata A."/>
            <person name="Ogata H."/>
        </authorList>
    </citation>
    <scope>NUCLEOTIDE SEQUENCE [LARGE SCALE GENOMIC DNA]</scope>
</reference>
<proteinExistence type="predicted"/>
<keyword evidence="2" id="KW-1185">Reference proteome</keyword>
<dbReference type="EMBL" id="BRYA01000299">
    <property type="protein sequence ID" value="GMI46457.1"/>
    <property type="molecule type" value="Genomic_DNA"/>
</dbReference>
<evidence type="ECO:0000313" key="2">
    <source>
        <dbReference type="Proteomes" id="UP001165065"/>
    </source>
</evidence>
<dbReference type="Proteomes" id="UP001165065">
    <property type="component" value="Unassembled WGS sequence"/>
</dbReference>
<accession>A0A9W7GM40</accession>
<sequence>MAKEVKSPPNFQHRRSGALTFAHTACLSVILLNPLTTFAAQTPEDVKLLEGYKSVTKLLDTWEESTTNCKTSNDNPYKGNCDRTPVKVMDVLGYKSTTSPLFNMEKTLIKVSTGGELDRVLAKRYGNDAEKIRAEENRFQVAADSYLQSADEGSGLAYISSWGEANPGGGKDRVELFIERARNDVLTAQKNLGVMVDVLDLK</sequence>
<dbReference type="OrthoDB" id="436718at2759"/>